<proteinExistence type="predicted"/>
<organism evidence="1 2">
    <name type="scientific">Irpex rosettiformis</name>
    <dbReference type="NCBI Taxonomy" id="378272"/>
    <lineage>
        <taxon>Eukaryota</taxon>
        <taxon>Fungi</taxon>
        <taxon>Dikarya</taxon>
        <taxon>Basidiomycota</taxon>
        <taxon>Agaricomycotina</taxon>
        <taxon>Agaricomycetes</taxon>
        <taxon>Polyporales</taxon>
        <taxon>Irpicaceae</taxon>
        <taxon>Irpex</taxon>
    </lineage>
</organism>
<gene>
    <name evidence="1" type="ORF">BDY19DRAFT_903359</name>
</gene>
<sequence length="157" mass="17685">MQSEIHSYSPFFFSFITNSQGHIWITTSDPFDPPSIDPGYFSHSADRTILREGLKLARKLGSTPPLASDANALVEVTPGSSVQSDDDWDKWIENAYGTKFHPSCSCAMRSTNKKLFDPLTFNLLYSLHRLLCIPTVPSKPPLARRARHKYEEEPNAI</sequence>
<name>A0ACB8UFW1_9APHY</name>
<comment type="caution">
    <text evidence="1">The sequence shown here is derived from an EMBL/GenBank/DDBJ whole genome shotgun (WGS) entry which is preliminary data.</text>
</comment>
<evidence type="ECO:0000313" key="2">
    <source>
        <dbReference type="Proteomes" id="UP001055072"/>
    </source>
</evidence>
<dbReference type="Proteomes" id="UP001055072">
    <property type="component" value="Unassembled WGS sequence"/>
</dbReference>
<reference evidence="1" key="1">
    <citation type="journal article" date="2021" name="Environ. Microbiol.">
        <title>Gene family expansions and transcriptome signatures uncover fungal adaptations to wood decay.</title>
        <authorList>
            <person name="Hage H."/>
            <person name="Miyauchi S."/>
            <person name="Viragh M."/>
            <person name="Drula E."/>
            <person name="Min B."/>
            <person name="Chaduli D."/>
            <person name="Navarro D."/>
            <person name="Favel A."/>
            <person name="Norest M."/>
            <person name="Lesage-Meessen L."/>
            <person name="Balint B."/>
            <person name="Merenyi Z."/>
            <person name="de Eugenio L."/>
            <person name="Morin E."/>
            <person name="Martinez A.T."/>
            <person name="Baldrian P."/>
            <person name="Stursova M."/>
            <person name="Martinez M.J."/>
            <person name="Novotny C."/>
            <person name="Magnuson J.K."/>
            <person name="Spatafora J.W."/>
            <person name="Maurice S."/>
            <person name="Pangilinan J."/>
            <person name="Andreopoulos W."/>
            <person name="LaButti K."/>
            <person name="Hundley H."/>
            <person name="Na H."/>
            <person name="Kuo A."/>
            <person name="Barry K."/>
            <person name="Lipzen A."/>
            <person name="Henrissat B."/>
            <person name="Riley R."/>
            <person name="Ahrendt S."/>
            <person name="Nagy L.G."/>
            <person name="Grigoriev I.V."/>
            <person name="Martin F."/>
            <person name="Rosso M.N."/>
        </authorList>
    </citation>
    <scope>NUCLEOTIDE SEQUENCE</scope>
    <source>
        <strain evidence="1">CBS 384.51</strain>
    </source>
</reference>
<protein>
    <submittedName>
        <fullName evidence="1">Uncharacterized protein</fullName>
    </submittedName>
</protein>
<accession>A0ACB8UFW1</accession>
<keyword evidence="2" id="KW-1185">Reference proteome</keyword>
<evidence type="ECO:0000313" key="1">
    <source>
        <dbReference type="EMBL" id="KAI0092560.1"/>
    </source>
</evidence>
<dbReference type="EMBL" id="MU274903">
    <property type="protein sequence ID" value="KAI0092560.1"/>
    <property type="molecule type" value="Genomic_DNA"/>
</dbReference>